<name>A0A5M9HZR4_9FIRM</name>
<dbReference type="AlphaFoldDB" id="A0A5M9HZR4"/>
<reference evidence="1" key="1">
    <citation type="submission" date="2019-07" db="EMBL/GenBank/DDBJ databases">
        <authorList>
            <person name="Wongkuna S."/>
            <person name="Scaria J."/>
        </authorList>
    </citation>
    <scope>NUCLEOTIDE SEQUENCE [LARGE SCALE GENOMIC DNA]</scope>
    <source>
        <strain evidence="1">SW178</strain>
    </source>
</reference>
<dbReference type="EMBL" id="VMSO01000016">
    <property type="protein sequence ID" value="KAA8500801.1"/>
    <property type="molecule type" value="Genomic_DNA"/>
</dbReference>
<accession>A0A5M9HZR4</accession>
<sequence length="75" mass="8689">MRKTMNIRFDSYDMIERFSRDIANVKGEFDLVSGRKVIDAKSFLGIFSLDLSKPLVLDAVTDEVEIFDKFSCYQI</sequence>
<dbReference type="OrthoDB" id="2051287at2"/>
<gene>
    <name evidence="1" type="ORF">FNY66_11510</name>
</gene>
<dbReference type="Proteomes" id="UP000322025">
    <property type="component" value="Unassembled WGS sequence"/>
</dbReference>
<evidence type="ECO:0000313" key="1">
    <source>
        <dbReference type="EMBL" id="KAA8500801.1"/>
    </source>
</evidence>
<dbReference type="RefSeq" id="WP_087152406.1">
    <property type="nucleotide sequence ID" value="NZ_VMSO01000016.1"/>
</dbReference>
<proteinExistence type="predicted"/>
<comment type="caution">
    <text evidence="1">The sequence shown here is derived from an EMBL/GenBank/DDBJ whole genome shotgun (WGS) entry which is preliminary data.</text>
</comment>
<organism evidence="1 2">
    <name type="scientific">Mediterraneibacter catenae</name>
    <dbReference type="NCBI Taxonomy" id="2594882"/>
    <lineage>
        <taxon>Bacteria</taxon>
        <taxon>Bacillati</taxon>
        <taxon>Bacillota</taxon>
        <taxon>Clostridia</taxon>
        <taxon>Lachnospirales</taxon>
        <taxon>Lachnospiraceae</taxon>
        <taxon>Mediterraneibacter</taxon>
    </lineage>
</organism>
<protein>
    <submittedName>
        <fullName evidence="1">HPr family phosphocarrier protein</fullName>
    </submittedName>
</protein>
<keyword evidence="2" id="KW-1185">Reference proteome</keyword>
<evidence type="ECO:0000313" key="2">
    <source>
        <dbReference type="Proteomes" id="UP000322025"/>
    </source>
</evidence>